<dbReference type="Pfam" id="PF00440">
    <property type="entry name" value="TetR_N"/>
    <property type="match status" value="1"/>
</dbReference>
<keyword evidence="3" id="KW-0804">Transcription</keyword>
<dbReference type="PANTHER" id="PTHR30055">
    <property type="entry name" value="HTH-TYPE TRANSCRIPTIONAL REGULATOR RUTR"/>
    <property type="match status" value="1"/>
</dbReference>
<evidence type="ECO:0000256" key="4">
    <source>
        <dbReference type="PROSITE-ProRule" id="PRU00335"/>
    </source>
</evidence>
<proteinExistence type="predicted"/>
<dbReference type="RefSeq" id="WP_134363223.1">
    <property type="nucleotide sequence ID" value="NZ_SOGJ01000021.1"/>
</dbReference>
<keyword evidence="1" id="KW-0805">Transcription regulation</keyword>
<dbReference type="Proteomes" id="UP000298355">
    <property type="component" value="Unassembled WGS sequence"/>
</dbReference>
<protein>
    <submittedName>
        <fullName evidence="6">TetR family transcriptional regulator</fullName>
    </submittedName>
</protein>
<dbReference type="Gene3D" id="1.10.10.60">
    <property type="entry name" value="Homeodomain-like"/>
    <property type="match status" value="1"/>
</dbReference>
<organism evidence="6 7">
    <name type="scientific">Cryobacterium breve</name>
    <dbReference type="NCBI Taxonomy" id="1259258"/>
    <lineage>
        <taxon>Bacteria</taxon>
        <taxon>Bacillati</taxon>
        <taxon>Actinomycetota</taxon>
        <taxon>Actinomycetes</taxon>
        <taxon>Micrococcales</taxon>
        <taxon>Microbacteriaceae</taxon>
        <taxon>Cryobacterium</taxon>
    </lineage>
</organism>
<reference evidence="6 7" key="1">
    <citation type="submission" date="2019-03" db="EMBL/GenBank/DDBJ databases">
        <title>Genomics of glacier-inhabiting Cryobacterium strains.</title>
        <authorList>
            <person name="Liu Q."/>
            <person name="Xin Y.-H."/>
        </authorList>
    </citation>
    <scope>NUCLEOTIDE SEQUENCE [LARGE SCALE GENOMIC DNA]</scope>
    <source>
        <strain evidence="6 7">TMT4-23</strain>
    </source>
</reference>
<evidence type="ECO:0000256" key="2">
    <source>
        <dbReference type="ARBA" id="ARBA00023125"/>
    </source>
</evidence>
<evidence type="ECO:0000259" key="5">
    <source>
        <dbReference type="PROSITE" id="PS50977"/>
    </source>
</evidence>
<dbReference type="InterPro" id="IPR009057">
    <property type="entry name" value="Homeodomain-like_sf"/>
</dbReference>
<dbReference type="InterPro" id="IPR001647">
    <property type="entry name" value="HTH_TetR"/>
</dbReference>
<keyword evidence="7" id="KW-1185">Reference proteome</keyword>
<name>A0ABY2J0A2_9MICO</name>
<sequence>MSDHELSPTRVRLNRARVLKAAIDLADEVGIDALSMRRLAQELDVVPMALYKHVADKEDLLDGMVEEIVREIDVSVPGSGWREAIRRRVLSARRTFQHHRWARQAIESRSKPTPGVLEYQDSFAGLFLTGGFSPDLTHHVMHALSGRMWGFTQELFDSSANPKTRASPEASQGVQAEVFAEMATLYPNIAAIATSTPHDDSVVGHGCDDQFEFEFALDVLLDGFEHLQRREWTSPGRRNSGG</sequence>
<gene>
    <name evidence="6" type="ORF">E3O65_08015</name>
</gene>
<feature type="DNA-binding region" description="H-T-H motif" evidence="4">
    <location>
        <begin position="35"/>
        <end position="54"/>
    </location>
</feature>
<dbReference type="SUPFAM" id="SSF48498">
    <property type="entry name" value="Tetracyclin repressor-like, C-terminal domain"/>
    <property type="match status" value="1"/>
</dbReference>
<evidence type="ECO:0000313" key="6">
    <source>
        <dbReference type="EMBL" id="TFC98285.1"/>
    </source>
</evidence>
<dbReference type="PANTHER" id="PTHR30055:SF151">
    <property type="entry name" value="TRANSCRIPTIONAL REGULATORY PROTEIN"/>
    <property type="match status" value="1"/>
</dbReference>
<comment type="caution">
    <text evidence="6">The sequence shown here is derived from an EMBL/GenBank/DDBJ whole genome shotgun (WGS) entry which is preliminary data.</text>
</comment>
<feature type="domain" description="HTH tetR-type" evidence="5">
    <location>
        <begin position="12"/>
        <end position="72"/>
    </location>
</feature>
<dbReference type="SUPFAM" id="SSF46689">
    <property type="entry name" value="Homeodomain-like"/>
    <property type="match status" value="1"/>
</dbReference>
<dbReference type="InterPro" id="IPR036271">
    <property type="entry name" value="Tet_transcr_reg_TetR-rel_C_sf"/>
</dbReference>
<evidence type="ECO:0000256" key="1">
    <source>
        <dbReference type="ARBA" id="ARBA00023015"/>
    </source>
</evidence>
<dbReference type="Pfam" id="PF02909">
    <property type="entry name" value="TetR_C_1"/>
    <property type="match status" value="1"/>
</dbReference>
<accession>A0ABY2J0A2</accession>
<dbReference type="InterPro" id="IPR050109">
    <property type="entry name" value="HTH-type_TetR-like_transc_reg"/>
</dbReference>
<evidence type="ECO:0000256" key="3">
    <source>
        <dbReference type="ARBA" id="ARBA00023163"/>
    </source>
</evidence>
<dbReference type="EMBL" id="SOGJ01000021">
    <property type="protein sequence ID" value="TFC98285.1"/>
    <property type="molecule type" value="Genomic_DNA"/>
</dbReference>
<dbReference type="InterPro" id="IPR004111">
    <property type="entry name" value="Repressor_TetR_C"/>
</dbReference>
<keyword evidence="2 4" id="KW-0238">DNA-binding</keyword>
<evidence type="ECO:0000313" key="7">
    <source>
        <dbReference type="Proteomes" id="UP000298355"/>
    </source>
</evidence>
<dbReference type="Gene3D" id="1.10.357.10">
    <property type="entry name" value="Tetracycline Repressor, domain 2"/>
    <property type="match status" value="1"/>
</dbReference>
<dbReference type="PROSITE" id="PS50977">
    <property type="entry name" value="HTH_TETR_2"/>
    <property type="match status" value="1"/>
</dbReference>